<evidence type="ECO:0000256" key="12">
    <source>
        <dbReference type="PIRSR" id="PIRSR600823-5"/>
    </source>
</evidence>
<evidence type="ECO:0000256" key="13">
    <source>
        <dbReference type="RuleBase" id="RU362060"/>
    </source>
</evidence>
<dbReference type="Gene3D" id="1.10.420.10">
    <property type="entry name" value="Peroxidase, domain 2"/>
    <property type="match status" value="1"/>
</dbReference>
<dbReference type="GO" id="GO:0140825">
    <property type="term" value="F:lactoperoxidase activity"/>
    <property type="evidence" value="ECO:0007669"/>
    <property type="project" value="UniProtKB-EC"/>
</dbReference>
<keyword evidence="13" id="KW-0964">Secreted</keyword>
<dbReference type="InterPro" id="IPR033905">
    <property type="entry name" value="Secretory_peroxidase"/>
</dbReference>
<comment type="catalytic activity">
    <reaction evidence="1 13">
        <text>2 a phenolic donor + H2O2 = 2 a phenolic radical donor + 2 H2O</text>
        <dbReference type="Rhea" id="RHEA:56136"/>
        <dbReference type="ChEBI" id="CHEBI:15377"/>
        <dbReference type="ChEBI" id="CHEBI:16240"/>
        <dbReference type="ChEBI" id="CHEBI:139520"/>
        <dbReference type="ChEBI" id="CHEBI:139521"/>
        <dbReference type="EC" id="1.11.1.7"/>
    </reaction>
</comment>
<dbReference type="FunFam" id="1.10.420.10:FF:000001">
    <property type="entry name" value="Peroxidase"/>
    <property type="match status" value="1"/>
</dbReference>
<comment type="cofactor">
    <cofactor evidence="11 13">
        <name>Ca(2+)</name>
        <dbReference type="ChEBI" id="CHEBI:29108"/>
    </cofactor>
    <text evidence="11 13">Binds 2 calcium ions per subunit.</text>
</comment>
<feature type="binding site" description="axial binding residue" evidence="11">
    <location>
        <position position="193"/>
    </location>
    <ligand>
        <name>heme b</name>
        <dbReference type="ChEBI" id="CHEBI:60344"/>
    </ligand>
    <ligandPart>
        <name>Fe</name>
        <dbReference type="ChEBI" id="CHEBI:18248"/>
    </ligandPart>
</feature>
<dbReference type="Gene3D" id="1.10.520.10">
    <property type="match status" value="1"/>
</dbReference>
<dbReference type="Pfam" id="PF00141">
    <property type="entry name" value="peroxidase"/>
    <property type="match status" value="1"/>
</dbReference>
<comment type="similarity">
    <text evidence="13">Belongs to the peroxidase family. Classical plant (class III) peroxidase subfamily.</text>
</comment>
<evidence type="ECO:0000256" key="7">
    <source>
        <dbReference type="ARBA" id="ARBA00023002"/>
    </source>
</evidence>
<comment type="function">
    <text evidence="13">Removal of H(2)O(2), oxidation of toxic reductants, biosynthesis and degradation of lignin, suberization, auxin catabolism, response to environmental stresses such as wounding, pathogen attack and oxidative stress.</text>
</comment>
<dbReference type="OrthoDB" id="2113341at2759"/>
<dbReference type="EC" id="1.11.1.7" evidence="2 13"/>
<proteinExistence type="inferred from homology"/>
<dbReference type="GO" id="GO:0042744">
    <property type="term" value="P:hydrogen peroxide catabolic process"/>
    <property type="evidence" value="ECO:0007669"/>
    <property type="project" value="UniProtKB-KW"/>
</dbReference>
<keyword evidence="5 11" id="KW-0479">Metal-binding</keyword>
<feature type="domain" description="Plant heme peroxidase family profile" evidence="14">
    <location>
        <begin position="63"/>
        <end position="329"/>
    </location>
</feature>
<name>A0A5J5AC56_9ASTE</name>
<evidence type="ECO:0000313" key="15">
    <source>
        <dbReference type="EMBL" id="KAA8528140.1"/>
    </source>
</evidence>
<accession>A0A5J5AC56</accession>
<comment type="cofactor">
    <cofactor evidence="11 13">
        <name>heme b</name>
        <dbReference type="ChEBI" id="CHEBI:60344"/>
    </cofactor>
    <text evidence="11 13">Binds 1 heme b (iron(II)-protoporphyrin IX) group per subunit.</text>
</comment>
<dbReference type="SUPFAM" id="SSF48113">
    <property type="entry name" value="Heme-dependent peroxidases"/>
    <property type="match status" value="1"/>
</dbReference>
<keyword evidence="16" id="KW-1185">Reference proteome</keyword>
<feature type="binding site" evidence="11">
    <location>
        <position position="253"/>
    </location>
    <ligand>
        <name>Ca(2+)</name>
        <dbReference type="ChEBI" id="CHEBI:29108"/>
        <label>2</label>
    </ligand>
</feature>
<keyword evidence="3 13" id="KW-0575">Peroxidase</keyword>
<evidence type="ECO:0000313" key="16">
    <source>
        <dbReference type="Proteomes" id="UP000325577"/>
    </source>
</evidence>
<evidence type="ECO:0000256" key="3">
    <source>
        <dbReference type="ARBA" id="ARBA00022559"/>
    </source>
</evidence>
<dbReference type="AlphaFoldDB" id="A0A5J5AC56"/>
<organism evidence="15 16">
    <name type="scientific">Nyssa sinensis</name>
    <dbReference type="NCBI Taxonomy" id="561372"/>
    <lineage>
        <taxon>Eukaryota</taxon>
        <taxon>Viridiplantae</taxon>
        <taxon>Streptophyta</taxon>
        <taxon>Embryophyta</taxon>
        <taxon>Tracheophyta</taxon>
        <taxon>Spermatophyta</taxon>
        <taxon>Magnoliopsida</taxon>
        <taxon>eudicotyledons</taxon>
        <taxon>Gunneridae</taxon>
        <taxon>Pentapetalae</taxon>
        <taxon>asterids</taxon>
        <taxon>Cornales</taxon>
        <taxon>Nyssaceae</taxon>
        <taxon>Nyssa</taxon>
    </lineage>
</organism>
<dbReference type="PRINTS" id="PR00461">
    <property type="entry name" value="PLPEROXIDASE"/>
</dbReference>
<dbReference type="GO" id="GO:0020037">
    <property type="term" value="F:heme binding"/>
    <property type="evidence" value="ECO:0007669"/>
    <property type="project" value="UniProtKB-UniRule"/>
</dbReference>
<evidence type="ECO:0000256" key="8">
    <source>
        <dbReference type="ARBA" id="ARBA00023004"/>
    </source>
</evidence>
<dbReference type="CDD" id="cd00693">
    <property type="entry name" value="secretory_peroxidase"/>
    <property type="match status" value="1"/>
</dbReference>
<protein>
    <recommendedName>
        <fullName evidence="2 13">Peroxidase</fullName>
        <ecNumber evidence="2 13">1.11.1.7</ecNumber>
    </recommendedName>
</protein>
<evidence type="ECO:0000256" key="1">
    <source>
        <dbReference type="ARBA" id="ARBA00000189"/>
    </source>
</evidence>
<feature type="binding site" evidence="11">
    <location>
        <position position="194"/>
    </location>
    <ligand>
        <name>Ca(2+)</name>
        <dbReference type="ChEBI" id="CHEBI:29108"/>
        <label>2</label>
    </ligand>
</feature>
<dbReference type="PRINTS" id="PR00458">
    <property type="entry name" value="PEROXIDASE"/>
</dbReference>
<dbReference type="PANTHER" id="PTHR31388:SF6">
    <property type="entry name" value="PEROXIDASE"/>
    <property type="match status" value="1"/>
</dbReference>
<feature type="binding site" evidence="10">
    <location>
        <position position="163"/>
    </location>
    <ligand>
        <name>substrate</name>
    </ligand>
</feature>
<sequence length="330" mass="36193">MASSSSSSYSMDRVTFRPQVLARHLHRPNISSTPPLEPSVCLQYAPPELSERFEFDTKLMHKLMDGHNVEDQDWLFGVMMQSKLFCPRKRGRRVFVFSNYNQSMEQQREMTMKRIGGVVSCADILAIAARDSVLLSGGPSWKVLLGRTDGLVANQSGANTGLPGPFDALDVITAKFVAVGLDLSDVVPLSGSHTIGFAKCALFSNRLFNFSGTGAPDSTMEASMVSDLQNLCPLNGDGNTIAVLDRNSRDLFDNHYFQNLLAGKGLLQSDQILFSSAEAASTTKTIVETYSRNSNLFFTDFVNSMIRMGNISPPPGSRGEIRKNCRVVNS</sequence>
<dbReference type="Proteomes" id="UP000325577">
    <property type="component" value="Linkage Group LG21"/>
</dbReference>
<keyword evidence="13" id="KW-0376">Hydrogen peroxide</keyword>
<dbReference type="InterPro" id="IPR002016">
    <property type="entry name" value="Haem_peroxidase"/>
</dbReference>
<dbReference type="GO" id="GO:0006979">
    <property type="term" value="P:response to oxidative stress"/>
    <property type="evidence" value="ECO:0007669"/>
    <property type="project" value="UniProtKB-UniRule"/>
</dbReference>
<feature type="disulfide bond" evidence="12">
    <location>
        <begin position="121"/>
        <end position="325"/>
    </location>
</feature>
<dbReference type="GO" id="GO:0046872">
    <property type="term" value="F:metal ion binding"/>
    <property type="evidence" value="ECO:0007669"/>
    <property type="project" value="UniProtKB-UniRule"/>
</dbReference>
<dbReference type="InterPro" id="IPR000823">
    <property type="entry name" value="Peroxidase_pln"/>
</dbReference>
<keyword evidence="9 12" id="KW-1015">Disulfide bond</keyword>
<dbReference type="PANTHER" id="PTHR31388">
    <property type="entry name" value="PEROXIDASE 72-RELATED"/>
    <property type="match status" value="1"/>
</dbReference>
<keyword evidence="7 13" id="KW-0560">Oxidoreductase</keyword>
<evidence type="ECO:0000256" key="4">
    <source>
        <dbReference type="ARBA" id="ARBA00022617"/>
    </source>
</evidence>
<evidence type="ECO:0000256" key="5">
    <source>
        <dbReference type="ARBA" id="ARBA00022723"/>
    </source>
</evidence>
<evidence type="ECO:0000256" key="9">
    <source>
        <dbReference type="ARBA" id="ARBA00023157"/>
    </source>
</evidence>
<dbReference type="GO" id="GO:0005576">
    <property type="term" value="C:extracellular region"/>
    <property type="evidence" value="ECO:0007669"/>
    <property type="project" value="UniProtKB-SubCell"/>
</dbReference>
<dbReference type="EMBL" id="CM018045">
    <property type="protein sequence ID" value="KAA8528140.1"/>
    <property type="molecule type" value="Genomic_DNA"/>
</dbReference>
<evidence type="ECO:0000256" key="11">
    <source>
        <dbReference type="PIRSR" id="PIRSR600823-3"/>
    </source>
</evidence>
<dbReference type="PROSITE" id="PS50873">
    <property type="entry name" value="PEROXIDASE_4"/>
    <property type="match status" value="1"/>
</dbReference>
<evidence type="ECO:0000259" key="14">
    <source>
        <dbReference type="PROSITE" id="PS50873"/>
    </source>
</evidence>
<evidence type="ECO:0000256" key="2">
    <source>
        <dbReference type="ARBA" id="ARBA00012313"/>
    </source>
</evidence>
<feature type="disulfide bond" evidence="12">
    <location>
        <begin position="200"/>
        <end position="232"/>
    </location>
</feature>
<evidence type="ECO:0000256" key="10">
    <source>
        <dbReference type="PIRSR" id="PIRSR600823-2"/>
    </source>
</evidence>
<keyword evidence="6 11" id="KW-0106">Calcium</keyword>
<evidence type="ECO:0000256" key="6">
    <source>
        <dbReference type="ARBA" id="ARBA00022837"/>
    </source>
</evidence>
<comment type="subcellular location">
    <subcellularLocation>
        <location evidence="13">Secreted</location>
    </subcellularLocation>
</comment>
<dbReference type="InterPro" id="IPR010255">
    <property type="entry name" value="Haem_peroxidase_sf"/>
</dbReference>
<keyword evidence="8 11" id="KW-0408">Iron</keyword>
<reference evidence="15 16" key="1">
    <citation type="submission" date="2019-09" db="EMBL/GenBank/DDBJ databases">
        <title>A chromosome-level genome assembly of the Chinese tupelo Nyssa sinensis.</title>
        <authorList>
            <person name="Yang X."/>
            <person name="Kang M."/>
            <person name="Yang Y."/>
            <person name="Xiong H."/>
            <person name="Wang M."/>
            <person name="Zhang Z."/>
            <person name="Wang Z."/>
            <person name="Wu H."/>
            <person name="Ma T."/>
            <person name="Liu J."/>
            <person name="Xi Z."/>
        </authorList>
    </citation>
    <scope>NUCLEOTIDE SEQUENCE [LARGE SCALE GENOMIC DNA]</scope>
    <source>
        <strain evidence="15">J267</strain>
        <tissue evidence="15">Leaf</tissue>
    </source>
</reference>
<feature type="binding site" evidence="11">
    <location>
        <position position="245"/>
    </location>
    <ligand>
        <name>Ca(2+)</name>
        <dbReference type="ChEBI" id="CHEBI:29108"/>
        <label>2</label>
    </ligand>
</feature>
<keyword evidence="4 13" id="KW-0349">Heme</keyword>
<gene>
    <name evidence="15" type="ORF">F0562_035609</name>
</gene>